<protein>
    <submittedName>
        <fullName evidence="1">Uncharacterized protein</fullName>
    </submittedName>
</protein>
<organism evidence="1 2">
    <name type="scientific">Nocardiopsis kunsanensis</name>
    <dbReference type="NCBI Taxonomy" id="141693"/>
    <lineage>
        <taxon>Bacteria</taxon>
        <taxon>Bacillati</taxon>
        <taxon>Actinomycetota</taxon>
        <taxon>Actinomycetes</taxon>
        <taxon>Streptosporangiales</taxon>
        <taxon>Nocardiopsidaceae</taxon>
        <taxon>Nocardiopsis</taxon>
    </lineage>
</organism>
<dbReference type="Proteomes" id="UP000654947">
    <property type="component" value="Unassembled WGS sequence"/>
</dbReference>
<reference evidence="1 2" key="1">
    <citation type="journal article" date="2014" name="Int. J. Syst. Evol. Microbiol.">
        <title>Complete genome sequence of Corynebacterium casei LMG S-19264T (=DSM 44701T), isolated from a smear-ripened cheese.</title>
        <authorList>
            <consortium name="US DOE Joint Genome Institute (JGI-PGF)"/>
            <person name="Walter F."/>
            <person name="Albersmeier A."/>
            <person name="Kalinowski J."/>
            <person name="Ruckert C."/>
        </authorList>
    </citation>
    <scope>NUCLEOTIDE SEQUENCE [LARGE SCALE GENOMIC DNA]</scope>
    <source>
        <strain evidence="1 2">KCTC 19473</strain>
    </source>
</reference>
<proteinExistence type="predicted"/>
<gene>
    <name evidence="1" type="ORF">GCM10007147_40000</name>
</gene>
<evidence type="ECO:0000313" key="2">
    <source>
        <dbReference type="Proteomes" id="UP000654947"/>
    </source>
</evidence>
<dbReference type="AlphaFoldDB" id="A0A918XJ07"/>
<keyword evidence="2" id="KW-1185">Reference proteome</keyword>
<name>A0A918XJ07_9ACTN</name>
<comment type="caution">
    <text evidence="1">The sequence shown here is derived from an EMBL/GenBank/DDBJ whole genome shotgun (WGS) entry which is preliminary data.</text>
</comment>
<dbReference type="EMBL" id="BMXL01000030">
    <property type="protein sequence ID" value="GHD34422.1"/>
    <property type="molecule type" value="Genomic_DNA"/>
</dbReference>
<accession>A0A918XJ07</accession>
<evidence type="ECO:0000313" key="1">
    <source>
        <dbReference type="EMBL" id="GHD34422.1"/>
    </source>
</evidence>
<sequence>MHADPKASTTWSTCLASAESTSIRSPVIEHNGHDLTSAFSRIHSDTAHATASVCVRWFHLHGPRTGSASDDYGRTRTFADAPSVRWGRIKS</sequence>